<proteinExistence type="predicted"/>
<feature type="region of interest" description="Disordered" evidence="1">
    <location>
        <begin position="137"/>
        <end position="159"/>
    </location>
</feature>
<protein>
    <submittedName>
        <fullName evidence="2">Uncharacterized protein</fullName>
    </submittedName>
</protein>
<keyword evidence="3" id="KW-1185">Reference proteome</keyword>
<comment type="caution">
    <text evidence="2">The sequence shown here is derived from an EMBL/GenBank/DDBJ whole genome shotgun (WGS) entry which is preliminary data.</text>
</comment>
<dbReference type="AlphaFoldDB" id="A0AAW0DVL1"/>
<evidence type="ECO:0000313" key="2">
    <source>
        <dbReference type="EMBL" id="KAK7055655.1"/>
    </source>
</evidence>
<gene>
    <name evidence="2" type="ORF">R3P38DRAFT_3342695</name>
</gene>
<reference evidence="2 3" key="1">
    <citation type="journal article" date="2024" name="J Genomics">
        <title>Draft genome sequencing and assembly of Favolaschia claudopus CIRM-BRFM 2984 isolated from oak limbs.</title>
        <authorList>
            <person name="Navarro D."/>
            <person name="Drula E."/>
            <person name="Chaduli D."/>
            <person name="Cazenave R."/>
            <person name="Ahrendt S."/>
            <person name="Wang J."/>
            <person name="Lipzen A."/>
            <person name="Daum C."/>
            <person name="Barry K."/>
            <person name="Grigoriev I.V."/>
            <person name="Favel A."/>
            <person name="Rosso M.N."/>
            <person name="Martin F."/>
        </authorList>
    </citation>
    <scope>NUCLEOTIDE SEQUENCE [LARGE SCALE GENOMIC DNA]</scope>
    <source>
        <strain evidence="2 3">CIRM-BRFM 2984</strain>
    </source>
</reference>
<dbReference type="Proteomes" id="UP001362999">
    <property type="component" value="Unassembled WGS sequence"/>
</dbReference>
<evidence type="ECO:0000313" key="3">
    <source>
        <dbReference type="Proteomes" id="UP001362999"/>
    </source>
</evidence>
<feature type="compositionally biased region" description="Low complexity" evidence="1">
    <location>
        <begin position="143"/>
        <end position="156"/>
    </location>
</feature>
<organism evidence="2 3">
    <name type="scientific">Favolaschia claudopus</name>
    <dbReference type="NCBI Taxonomy" id="2862362"/>
    <lineage>
        <taxon>Eukaryota</taxon>
        <taxon>Fungi</taxon>
        <taxon>Dikarya</taxon>
        <taxon>Basidiomycota</taxon>
        <taxon>Agaricomycotina</taxon>
        <taxon>Agaricomycetes</taxon>
        <taxon>Agaricomycetidae</taxon>
        <taxon>Agaricales</taxon>
        <taxon>Marasmiineae</taxon>
        <taxon>Mycenaceae</taxon>
        <taxon>Favolaschia</taxon>
    </lineage>
</organism>
<sequence>MQNTLDPTTLEGILAQLIDDYAEDEEVTSSYRQEVAAQSPENLKKTEKMGRALGQMVFQQQLRIAIGYSSSAFSSTTLSRHLFESSTLLPLVISLAATTKNPRPSYDTPFQFAAEKVKPLVDGFIAALEIHGLMPPAAQASDSESTASPASTPAPATEEEQIVEFWTDSSGSKKRLIYLYPAMDGAERAQNGILSRMDLKSYKVARLLRINSPAICAEARSEEGRAVFRGIGTSALEYFFSSLLRDWPFTPEQYDVVEKALKSDLVVARVLLGTGVYQKVKPCPWFGLSSPAPKAALEVFIGAYIVWVPDDGARRLQNWFLTLFTPLLKAAAHALESRFPPRKPLIDITCLTDLDRKLARRGASVKAKQALKPKNVKPKNVNNLNPSTQPLADVGNAGKKVPAAGKMSRNRENIRPAPYKSPSRMRTSGPPAASTTAQPTSSSTPSSPASDP</sequence>
<evidence type="ECO:0000256" key="1">
    <source>
        <dbReference type="SAM" id="MobiDB-lite"/>
    </source>
</evidence>
<dbReference type="EMBL" id="JAWWNJ010000005">
    <property type="protein sequence ID" value="KAK7055655.1"/>
    <property type="molecule type" value="Genomic_DNA"/>
</dbReference>
<name>A0AAW0DVL1_9AGAR</name>
<accession>A0AAW0DVL1</accession>
<feature type="compositionally biased region" description="Low complexity" evidence="1">
    <location>
        <begin position="427"/>
        <end position="452"/>
    </location>
</feature>
<feature type="region of interest" description="Disordered" evidence="1">
    <location>
        <begin position="363"/>
        <end position="452"/>
    </location>
</feature>